<protein>
    <recommendedName>
        <fullName evidence="3">PH domain-containing protein</fullName>
    </recommendedName>
</protein>
<gene>
    <name evidence="1" type="ORF">QYB95_14605</name>
</gene>
<reference evidence="1" key="1">
    <citation type="submission" date="2023-07" db="EMBL/GenBank/DDBJ databases">
        <title>Ureibacillus sp. isolated from freshwater well.</title>
        <authorList>
            <person name="Kirdat K."/>
            <person name="Bhatt A."/>
            <person name="Teware R."/>
            <person name="Bhavsar Y."/>
            <person name="Yadav A."/>
        </authorList>
    </citation>
    <scope>NUCLEOTIDE SEQUENCE</scope>
    <source>
        <strain evidence="1">BA0131</strain>
    </source>
</reference>
<organism evidence="1 2">
    <name type="scientific">Ureibacillus aquaedulcis</name>
    <dbReference type="NCBI Taxonomy" id="3058421"/>
    <lineage>
        <taxon>Bacteria</taxon>
        <taxon>Bacillati</taxon>
        <taxon>Bacillota</taxon>
        <taxon>Bacilli</taxon>
        <taxon>Bacillales</taxon>
        <taxon>Caryophanaceae</taxon>
        <taxon>Ureibacillus</taxon>
    </lineage>
</organism>
<evidence type="ECO:0008006" key="3">
    <source>
        <dbReference type="Google" id="ProtNLM"/>
    </source>
</evidence>
<accession>A0ABT8GTQ9</accession>
<evidence type="ECO:0000313" key="1">
    <source>
        <dbReference type="EMBL" id="MDN4494782.1"/>
    </source>
</evidence>
<evidence type="ECO:0000313" key="2">
    <source>
        <dbReference type="Proteomes" id="UP001172743"/>
    </source>
</evidence>
<comment type="caution">
    <text evidence="1">The sequence shown here is derived from an EMBL/GenBank/DDBJ whole genome shotgun (WGS) entry which is preliminary data.</text>
</comment>
<dbReference type="RefSeq" id="WP_301139088.1">
    <property type="nucleotide sequence ID" value="NZ_JAUHTQ010000012.1"/>
</dbReference>
<dbReference type="Proteomes" id="UP001172743">
    <property type="component" value="Unassembled WGS sequence"/>
</dbReference>
<dbReference type="EMBL" id="JAUHTQ010000012">
    <property type="protein sequence ID" value="MDN4494782.1"/>
    <property type="molecule type" value="Genomic_DNA"/>
</dbReference>
<name>A0ABT8GTQ9_9BACL</name>
<sequence length="45" mass="5237">MELYQGPMDERESAEWLSTILFLFSLHRHQFPQTASNLNGLSEVL</sequence>
<proteinExistence type="predicted"/>
<keyword evidence="2" id="KW-1185">Reference proteome</keyword>